<sequence length="80" mass="9079">MLAIYEHRVAVEGFIWGINSFDRGINSFDRGINSFDQWGVELGKSLATQVRKQLNASRTKGDPIEGFNYSTATMMTKYLE</sequence>
<accession>A0A7J6VNW4</accession>
<evidence type="ECO:0000256" key="3">
    <source>
        <dbReference type="ARBA" id="ARBA00023152"/>
    </source>
</evidence>
<evidence type="ECO:0000256" key="2">
    <source>
        <dbReference type="ARBA" id="ARBA00022432"/>
    </source>
</evidence>
<keyword evidence="6" id="KW-1185">Reference proteome</keyword>
<dbReference type="InterPro" id="IPR046348">
    <property type="entry name" value="SIS_dom_sf"/>
</dbReference>
<keyword evidence="2" id="KW-0312">Gluconeogenesis</keyword>
<keyword evidence="3" id="KW-0324">Glycolysis</keyword>
<comment type="subunit">
    <text evidence="1">Homodimer.</text>
</comment>
<dbReference type="InterPro" id="IPR001672">
    <property type="entry name" value="G6P_Isomerase"/>
</dbReference>
<dbReference type="EMBL" id="JABWDY010029281">
    <property type="protein sequence ID" value="KAF5186451.1"/>
    <property type="molecule type" value="Genomic_DNA"/>
</dbReference>
<evidence type="ECO:0000256" key="1">
    <source>
        <dbReference type="ARBA" id="ARBA00011738"/>
    </source>
</evidence>
<dbReference type="Gene3D" id="1.10.1390.10">
    <property type="match status" value="1"/>
</dbReference>
<keyword evidence="4 5" id="KW-0413">Isomerase</keyword>
<dbReference type="Gene3D" id="3.40.50.10490">
    <property type="entry name" value="Glucose-6-phosphate isomerase like protein, domain 1"/>
    <property type="match status" value="1"/>
</dbReference>
<dbReference type="OrthoDB" id="5831190at2759"/>
<organism evidence="5 6">
    <name type="scientific">Thalictrum thalictroides</name>
    <name type="common">Rue-anemone</name>
    <name type="synonym">Anemone thalictroides</name>
    <dbReference type="NCBI Taxonomy" id="46969"/>
    <lineage>
        <taxon>Eukaryota</taxon>
        <taxon>Viridiplantae</taxon>
        <taxon>Streptophyta</taxon>
        <taxon>Embryophyta</taxon>
        <taxon>Tracheophyta</taxon>
        <taxon>Spermatophyta</taxon>
        <taxon>Magnoliopsida</taxon>
        <taxon>Ranunculales</taxon>
        <taxon>Ranunculaceae</taxon>
        <taxon>Thalictroideae</taxon>
        <taxon>Thalictrum</taxon>
    </lineage>
</organism>
<comment type="caution">
    <text evidence="5">The sequence shown here is derived from an EMBL/GenBank/DDBJ whole genome shotgun (WGS) entry which is preliminary data.</text>
</comment>
<dbReference type="PANTHER" id="PTHR11469:SF1">
    <property type="entry name" value="GLUCOSE-6-PHOSPHATE ISOMERASE"/>
    <property type="match status" value="1"/>
</dbReference>
<reference evidence="5 6" key="1">
    <citation type="submission" date="2020-06" db="EMBL/GenBank/DDBJ databases">
        <title>Transcriptomic and genomic resources for Thalictrum thalictroides and T. hernandezii: Facilitating candidate gene discovery in an emerging model plant lineage.</title>
        <authorList>
            <person name="Arias T."/>
            <person name="Riano-Pachon D.M."/>
            <person name="Di Stilio V.S."/>
        </authorList>
    </citation>
    <scope>NUCLEOTIDE SEQUENCE [LARGE SCALE GENOMIC DNA]</scope>
    <source>
        <strain evidence="6">cv. WT478/WT964</strain>
        <tissue evidence="5">Leaves</tissue>
    </source>
</reference>
<dbReference type="SUPFAM" id="SSF53697">
    <property type="entry name" value="SIS domain"/>
    <property type="match status" value="1"/>
</dbReference>
<dbReference type="AlphaFoldDB" id="A0A7J6VNW4"/>
<dbReference type="GO" id="GO:0097367">
    <property type="term" value="F:carbohydrate derivative binding"/>
    <property type="evidence" value="ECO:0007669"/>
    <property type="project" value="InterPro"/>
</dbReference>
<dbReference type="GO" id="GO:0006096">
    <property type="term" value="P:glycolytic process"/>
    <property type="evidence" value="ECO:0007669"/>
    <property type="project" value="UniProtKB-KW"/>
</dbReference>
<dbReference type="PANTHER" id="PTHR11469">
    <property type="entry name" value="GLUCOSE-6-PHOSPHATE ISOMERASE"/>
    <property type="match status" value="1"/>
</dbReference>
<dbReference type="GO" id="GO:0004347">
    <property type="term" value="F:glucose-6-phosphate isomerase activity"/>
    <property type="evidence" value="ECO:0007669"/>
    <property type="project" value="InterPro"/>
</dbReference>
<dbReference type="PROSITE" id="PS51463">
    <property type="entry name" value="P_GLUCOSE_ISOMERASE_3"/>
    <property type="match status" value="1"/>
</dbReference>
<dbReference type="GO" id="GO:0048029">
    <property type="term" value="F:monosaccharide binding"/>
    <property type="evidence" value="ECO:0007669"/>
    <property type="project" value="TreeGrafter"/>
</dbReference>
<gene>
    <name evidence="5" type="ORF">FRX31_023962</name>
</gene>
<dbReference type="Proteomes" id="UP000554482">
    <property type="component" value="Unassembled WGS sequence"/>
</dbReference>
<dbReference type="FunFam" id="1.10.1390.10:FF:000002">
    <property type="entry name" value="Glucose-6-phosphate isomerase"/>
    <property type="match status" value="1"/>
</dbReference>
<feature type="non-terminal residue" evidence="5">
    <location>
        <position position="1"/>
    </location>
</feature>
<dbReference type="GO" id="GO:0005829">
    <property type="term" value="C:cytosol"/>
    <property type="evidence" value="ECO:0007669"/>
    <property type="project" value="TreeGrafter"/>
</dbReference>
<dbReference type="InterPro" id="IPR023096">
    <property type="entry name" value="G6P_Isomerase_C"/>
</dbReference>
<evidence type="ECO:0000313" key="6">
    <source>
        <dbReference type="Proteomes" id="UP000554482"/>
    </source>
</evidence>
<name>A0A7J6VNW4_THATH</name>
<dbReference type="GO" id="GO:0051156">
    <property type="term" value="P:glucose 6-phosphate metabolic process"/>
    <property type="evidence" value="ECO:0007669"/>
    <property type="project" value="TreeGrafter"/>
</dbReference>
<protein>
    <submittedName>
        <fullName evidence="5">Glucose-6-phosphate isomerase</fullName>
    </submittedName>
</protein>
<evidence type="ECO:0000256" key="4">
    <source>
        <dbReference type="ARBA" id="ARBA00023235"/>
    </source>
</evidence>
<proteinExistence type="predicted"/>
<evidence type="ECO:0000313" key="5">
    <source>
        <dbReference type="EMBL" id="KAF5186451.1"/>
    </source>
</evidence>
<dbReference type="GO" id="GO:0006094">
    <property type="term" value="P:gluconeogenesis"/>
    <property type="evidence" value="ECO:0007669"/>
    <property type="project" value="UniProtKB-KW"/>
</dbReference>
<dbReference type="Pfam" id="PF00342">
    <property type="entry name" value="PGI"/>
    <property type="match status" value="2"/>
</dbReference>